<feature type="region of interest" description="Disordered" evidence="4">
    <location>
        <begin position="1"/>
        <end position="25"/>
    </location>
</feature>
<proteinExistence type="predicted"/>
<dbReference type="PRINTS" id="PR00038">
    <property type="entry name" value="HTHLUXR"/>
</dbReference>
<keyword evidence="1" id="KW-0805">Transcription regulation</keyword>
<dbReference type="SMART" id="SM00421">
    <property type="entry name" value="HTH_LUXR"/>
    <property type="match status" value="1"/>
</dbReference>
<comment type="caution">
    <text evidence="6">The sequence shown here is derived from an EMBL/GenBank/DDBJ whole genome shotgun (WGS) entry which is preliminary data.</text>
</comment>
<sequence length="232" mass="23219">MARLAEDTLLPEAPRPAPQRPPHRAPVAVALRSLDPERASRLAGLAGLRLVSDPTAADVLVAEAMPPDPGGGPEDIPGEIPEEVRAEVPGAATGVAAGEVPGAVPVLVLAEGAAALQALRAGARGVLAPEAPPAQLEAALLALARGLVVLPPALLPALAGRGPAPAGSGLTRREREVLDLLAAGASNKVIARRLNLSFHTAKAHVASVLQKLGAGSRADAVARGARAGLVLL</sequence>
<dbReference type="SUPFAM" id="SSF46894">
    <property type="entry name" value="C-terminal effector domain of the bipartite response regulators"/>
    <property type="match status" value="1"/>
</dbReference>
<dbReference type="CDD" id="cd06170">
    <property type="entry name" value="LuxR_C_like"/>
    <property type="match status" value="1"/>
</dbReference>
<dbReference type="PROSITE" id="PS50043">
    <property type="entry name" value="HTH_LUXR_2"/>
    <property type="match status" value="1"/>
</dbReference>
<dbReference type="EMBL" id="QLIX01000015">
    <property type="protein sequence ID" value="RAI57622.1"/>
    <property type="molecule type" value="Genomic_DNA"/>
</dbReference>
<dbReference type="GO" id="GO:0003677">
    <property type="term" value="F:DNA binding"/>
    <property type="evidence" value="ECO:0007669"/>
    <property type="project" value="UniProtKB-KW"/>
</dbReference>
<organism evidence="6 7">
    <name type="scientific">Roseicella frigidaeris</name>
    <dbReference type="NCBI Taxonomy" id="2230885"/>
    <lineage>
        <taxon>Bacteria</taxon>
        <taxon>Pseudomonadati</taxon>
        <taxon>Pseudomonadota</taxon>
        <taxon>Alphaproteobacteria</taxon>
        <taxon>Acetobacterales</taxon>
        <taxon>Roseomonadaceae</taxon>
        <taxon>Roseicella</taxon>
    </lineage>
</organism>
<gene>
    <name evidence="6" type="ORF">DOO78_17640</name>
</gene>
<evidence type="ECO:0000313" key="7">
    <source>
        <dbReference type="Proteomes" id="UP000249065"/>
    </source>
</evidence>
<accession>A0A327M5R5</accession>
<dbReference type="OrthoDB" id="9807052at2"/>
<name>A0A327M5R5_9PROT</name>
<dbReference type="Gene3D" id="3.40.50.2300">
    <property type="match status" value="1"/>
</dbReference>
<evidence type="ECO:0000256" key="2">
    <source>
        <dbReference type="ARBA" id="ARBA00023125"/>
    </source>
</evidence>
<dbReference type="InterPro" id="IPR000792">
    <property type="entry name" value="Tscrpt_reg_LuxR_C"/>
</dbReference>
<evidence type="ECO:0000256" key="3">
    <source>
        <dbReference type="ARBA" id="ARBA00023163"/>
    </source>
</evidence>
<protein>
    <submittedName>
        <fullName evidence="6">DNA-binding response regulator</fullName>
    </submittedName>
</protein>
<feature type="domain" description="HTH luxR-type" evidence="5">
    <location>
        <begin position="163"/>
        <end position="228"/>
    </location>
</feature>
<reference evidence="7" key="1">
    <citation type="submission" date="2018-06" db="EMBL/GenBank/DDBJ databases">
        <authorList>
            <person name="Khan S.A."/>
        </authorList>
    </citation>
    <scope>NUCLEOTIDE SEQUENCE [LARGE SCALE GENOMIC DNA]</scope>
    <source>
        <strain evidence="7">DB-1506</strain>
    </source>
</reference>
<dbReference type="GO" id="GO:0006355">
    <property type="term" value="P:regulation of DNA-templated transcription"/>
    <property type="evidence" value="ECO:0007669"/>
    <property type="project" value="InterPro"/>
</dbReference>
<evidence type="ECO:0000256" key="1">
    <source>
        <dbReference type="ARBA" id="ARBA00023015"/>
    </source>
</evidence>
<keyword evidence="2 6" id="KW-0238">DNA-binding</keyword>
<dbReference type="PANTHER" id="PTHR44688:SF16">
    <property type="entry name" value="DNA-BINDING TRANSCRIPTIONAL ACTIVATOR DEVR_DOSR"/>
    <property type="match status" value="1"/>
</dbReference>
<evidence type="ECO:0000259" key="5">
    <source>
        <dbReference type="PROSITE" id="PS50043"/>
    </source>
</evidence>
<dbReference type="Proteomes" id="UP000249065">
    <property type="component" value="Unassembled WGS sequence"/>
</dbReference>
<evidence type="ECO:0000256" key="4">
    <source>
        <dbReference type="SAM" id="MobiDB-lite"/>
    </source>
</evidence>
<dbReference type="InterPro" id="IPR016032">
    <property type="entry name" value="Sig_transdc_resp-reg_C-effctor"/>
</dbReference>
<dbReference type="PANTHER" id="PTHR44688">
    <property type="entry name" value="DNA-BINDING TRANSCRIPTIONAL ACTIVATOR DEVR_DOSR"/>
    <property type="match status" value="1"/>
</dbReference>
<evidence type="ECO:0000313" key="6">
    <source>
        <dbReference type="EMBL" id="RAI57622.1"/>
    </source>
</evidence>
<dbReference type="AlphaFoldDB" id="A0A327M5R5"/>
<keyword evidence="3" id="KW-0804">Transcription</keyword>
<dbReference type="Pfam" id="PF00196">
    <property type="entry name" value="GerE"/>
    <property type="match status" value="1"/>
</dbReference>
<keyword evidence="7" id="KW-1185">Reference proteome</keyword>